<dbReference type="Pfam" id="PF03808">
    <property type="entry name" value="Glyco_tran_WecG"/>
    <property type="match status" value="1"/>
</dbReference>
<keyword evidence="1" id="KW-0328">Glycosyltransferase</keyword>
<dbReference type="AlphaFoldDB" id="A0A1F7VID7"/>
<protein>
    <submittedName>
        <fullName evidence="3">Uncharacterized protein</fullName>
    </submittedName>
</protein>
<dbReference type="Proteomes" id="UP000177574">
    <property type="component" value="Unassembled WGS sequence"/>
</dbReference>
<gene>
    <name evidence="3" type="ORF">A3I45_01625</name>
</gene>
<sequence length="74" mass="8322">MGVGGAFDMLAGLKPRAPLGVRKAGLEWLWRGIIQPTRFFRITKAVMIFPLFVLAGPKLKMQNEKCKTTTKNFK</sequence>
<proteinExistence type="predicted"/>
<dbReference type="PANTHER" id="PTHR34136">
    <property type="match status" value="1"/>
</dbReference>
<name>A0A1F7VID7_9BACT</name>
<comment type="caution">
    <text evidence="3">The sequence shown here is derived from an EMBL/GenBank/DDBJ whole genome shotgun (WGS) entry which is preliminary data.</text>
</comment>
<reference evidence="3 4" key="1">
    <citation type="journal article" date="2016" name="Nat. Commun.">
        <title>Thousands of microbial genomes shed light on interconnected biogeochemical processes in an aquifer system.</title>
        <authorList>
            <person name="Anantharaman K."/>
            <person name="Brown C.T."/>
            <person name="Hug L.A."/>
            <person name="Sharon I."/>
            <person name="Castelle C.J."/>
            <person name="Probst A.J."/>
            <person name="Thomas B.C."/>
            <person name="Singh A."/>
            <person name="Wilkins M.J."/>
            <person name="Karaoz U."/>
            <person name="Brodie E.L."/>
            <person name="Williams K.H."/>
            <person name="Hubbard S.S."/>
            <person name="Banfield J.F."/>
        </authorList>
    </citation>
    <scope>NUCLEOTIDE SEQUENCE [LARGE SCALE GENOMIC DNA]</scope>
</reference>
<evidence type="ECO:0000313" key="4">
    <source>
        <dbReference type="Proteomes" id="UP000177574"/>
    </source>
</evidence>
<dbReference type="GO" id="GO:0016758">
    <property type="term" value="F:hexosyltransferase activity"/>
    <property type="evidence" value="ECO:0007669"/>
    <property type="project" value="TreeGrafter"/>
</dbReference>
<evidence type="ECO:0000313" key="3">
    <source>
        <dbReference type="EMBL" id="OGL90236.1"/>
    </source>
</evidence>
<dbReference type="PANTHER" id="PTHR34136:SF1">
    <property type="entry name" value="UDP-N-ACETYL-D-MANNOSAMINURONIC ACID TRANSFERASE"/>
    <property type="match status" value="1"/>
</dbReference>
<organism evidence="3 4">
    <name type="scientific">Candidatus Uhrbacteria bacterium RIFCSPLOWO2_02_FULL_53_10</name>
    <dbReference type="NCBI Taxonomy" id="1802411"/>
    <lineage>
        <taxon>Bacteria</taxon>
        <taxon>Candidatus Uhriibacteriota</taxon>
    </lineage>
</organism>
<dbReference type="InterPro" id="IPR004629">
    <property type="entry name" value="WecG_TagA_CpsF"/>
</dbReference>
<keyword evidence="2" id="KW-0808">Transferase</keyword>
<dbReference type="EMBL" id="MGET01000008">
    <property type="protein sequence ID" value="OGL90236.1"/>
    <property type="molecule type" value="Genomic_DNA"/>
</dbReference>
<evidence type="ECO:0000256" key="2">
    <source>
        <dbReference type="ARBA" id="ARBA00022679"/>
    </source>
</evidence>
<evidence type="ECO:0000256" key="1">
    <source>
        <dbReference type="ARBA" id="ARBA00022676"/>
    </source>
</evidence>
<accession>A0A1F7VID7</accession>